<gene>
    <name evidence="3" type="primary">eccB</name>
    <name evidence="3" type="ORF">IQ251_11215</name>
</gene>
<sequence>MASTPTTKSQVQAYRFVLRRMESALVRKDAVMLHDPMGSHKRATVAGVLVACIGMIGFLVWGLFGGKGSVPDPGSIVIAKESGSVFVVTSDEEADKRLIPMMNMASAKLLVMAQGGGQGGGAVEPTTVKEAALGEYPRGALTGMVNAPTYLPEAGDAARPFWAICDVGQVQDSLNESRIEQATDVQTTVIGGDPDHGAEIRPDQSLYVEDATSGDRYLVYRVQDLPGRSNTHAVKAKVDETETTVQDIFGLNGATPRTVSTNMLNAVPSVPDLQVPAVDGDDQPADYLNGQQVGDVVKRSVPGQPDEFFLLLQSGKQKISEGAAAVLHADKYSSREVPNATGAVTEAPEAPEAQQLELDTFPMAVPQPVSFQQSATSCLSWKNVDGDQNITVTLNKGDPANKAPVELAQADGSGPEVDRFYMPAGKAAVVRGASNEAGADSGPLFLVSDQGVQYGIKDIATAQGLGVVNGPGGATAGPSWLTRALPRGDFLDPAEAGLSYDSVPVGPGGTNQQSGQGQDQQGQQQAGA</sequence>
<evidence type="ECO:0000256" key="2">
    <source>
        <dbReference type="SAM" id="Phobius"/>
    </source>
</evidence>
<feature type="transmembrane region" description="Helical" evidence="2">
    <location>
        <begin position="43"/>
        <end position="64"/>
    </location>
</feature>
<dbReference type="InterPro" id="IPR044857">
    <property type="entry name" value="T7SS_EccB_R1"/>
</dbReference>
<feature type="compositionally biased region" description="Low complexity" evidence="1">
    <location>
        <begin position="510"/>
        <end position="528"/>
    </location>
</feature>
<protein>
    <submittedName>
        <fullName evidence="3">Type VII secretion protein EccB</fullName>
    </submittedName>
</protein>
<dbReference type="NCBIfam" id="TIGR03919">
    <property type="entry name" value="T7SS_EccB"/>
    <property type="match status" value="1"/>
</dbReference>
<dbReference type="AlphaFoldDB" id="A0A929BAX3"/>
<keyword evidence="2" id="KW-1133">Transmembrane helix</keyword>
<dbReference type="PANTHER" id="PTHR40765">
    <property type="entry name" value="ESX-2 SECRETION SYSTEM ATPASE ECCB2"/>
    <property type="match status" value="1"/>
</dbReference>
<keyword evidence="2" id="KW-0812">Transmembrane</keyword>
<dbReference type="PANTHER" id="PTHR40765:SF2">
    <property type="entry name" value="ESX-2 SECRETION SYSTEM ATPASE ECCB2"/>
    <property type="match status" value="1"/>
</dbReference>
<dbReference type="EMBL" id="JADEYC010000018">
    <property type="protein sequence ID" value="MBE9375010.1"/>
    <property type="molecule type" value="Genomic_DNA"/>
</dbReference>
<dbReference type="GO" id="GO:0005576">
    <property type="term" value="C:extracellular region"/>
    <property type="evidence" value="ECO:0007669"/>
    <property type="project" value="TreeGrafter"/>
</dbReference>
<dbReference type="Gene3D" id="3.30.2390.20">
    <property type="entry name" value="Type VII secretion system EccB, repeat 1 domain"/>
    <property type="match status" value="1"/>
</dbReference>
<evidence type="ECO:0000313" key="3">
    <source>
        <dbReference type="EMBL" id="MBE9375010.1"/>
    </source>
</evidence>
<evidence type="ECO:0000313" key="4">
    <source>
        <dbReference type="Proteomes" id="UP000598360"/>
    </source>
</evidence>
<keyword evidence="4" id="KW-1185">Reference proteome</keyword>
<reference evidence="3" key="1">
    <citation type="submission" date="2020-10" db="EMBL/GenBank/DDBJ databases">
        <title>Diversity and distribution of actinomycetes associated with coral in the coast of Hainan.</title>
        <authorList>
            <person name="Li F."/>
        </authorList>
    </citation>
    <scope>NUCLEOTIDE SEQUENCE</scope>
    <source>
        <strain evidence="3">HNM0983</strain>
    </source>
</reference>
<dbReference type="Proteomes" id="UP000598360">
    <property type="component" value="Unassembled WGS sequence"/>
</dbReference>
<dbReference type="Pfam" id="PF05108">
    <property type="entry name" value="T7SS_ESX1_EccB"/>
    <property type="match status" value="1"/>
</dbReference>
<name>A0A929BAX3_9PSEU</name>
<keyword evidence="2" id="KW-0472">Membrane</keyword>
<feature type="region of interest" description="Disordered" evidence="1">
    <location>
        <begin position="491"/>
        <end position="528"/>
    </location>
</feature>
<proteinExistence type="predicted"/>
<accession>A0A929BAX3</accession>
<dbReference type="InterPro" id="IPR007795">
    <property type="entry name" value="T7SS_EccB"/>
</dbReference>
<evidence type="ECO:0000256" key="1">
    <source>
        <dbReference type="SAM" id="MobiDB-lite"/>
    </source>
</evidence>
<dbReference type="RefSeq" id="WP_193928456.1">
    <property type="nucleotide sequence ID" value="NZ_JADEYC010000018.1"/>
</dbReference>
<organism evidence="3 4">
    <name type="scientific">Saccharopolyspora montiporae</name>
    <dbReference type="NCBI Taxonomy" id="2781240"/>
    <lineage>
        <taxon>Bacteria</taxon>
        <taxon>Bacillati</taxon>
        <taxon>Actinomycetota</taxon>
        <taxon>Actinomycetes</taxon>
        <taxon>Pseudonocardiales</taxon>
        <taxon>Pseudonocardiaceae</taxon>
        <taxon>Saccharopolyspora</taxon>
    </lineage>
</organism>
<comment type="caution">
    <text evidence="3">The sequence shown here is derived from an EMBL/GenBank/DDBJ whole genome shotgun (WGS) entry which is preliminary data.</text>
</comment>